<dbReference type="InterPro" id="IPR036770">
    <property type="entry name" value="Ankyrin_rpt-contain_sf"/>
</dbReference>
<feature type="repeat" description="ANK" evidence="3">
    <location>
        <begin position="69"/>
        <end position="101"/>
    </location>
</feature>
<dbReference type="InterPro" id="IPR002110">
    <property type="entry name" value="Ankyrin_rpt"/>
</dbReference>
<sequence length="106" mass="11552">MEYATQFFGAIQSGDKNQIEHLLKLHPELVSTKDARGFTPLIFAAYFDKIDIVETLLSHKAPVNATDASGNTALIGVAFKGNIHLAQLLLKYGATINAQNNLAIRL</sequence>
<dbReference type="Gene3D" id="1.25.40.20">
    <property type="entry name" value="Ankyrin repeat-containing domain"/>
    <property type="match status" value="1"/>
</dbReference>
<feature type="repeat" description="ANK" evidence="3">
    <location>
        <begin position="36"/>
        <end position="68"/>
    </location>
</feature>
<reference evidence="4 5" key="1">
    <citation type="journal article" date="2014" name="Genome Announc.">
        <title>Draft Genome Sequence of Marine Flavobacterium Jejuia pallidilutea Strain 11shimoA1 and Pigmentation Mutants.</title>
        <authorList>
            <person name="Takatani N."/>
            <person name="Nakanishi M."/>
            <person name="Meirelles P."/>
            <person name="Mino S."/>
            <person name="Suda W."/>
            <person name="Oshima K."/>
            <person name="Hattori M."/>
            <person name="Ohkuma M."/>
            <person name="Hosokawa M."/>
            <person name="Miyashita K."/>
            <person name="Thompson F.L."/>
            <person name="Niwa A."/>
            <person name="Sawabe T."/>
            <person name="Sawabe T."/>
        </authorList>
    </citation>
    <scope>NUCLEOTIDE SEQUENCE [LARGE SCALE GENOMIC DNA]</scope>
    <source>
        <strain evidence="5">JCM19302</strain>
    </source>
</reference>
<dbReference type="PANTHER" id="PTHR24171">
    <property type="entry name" value="ANKYRIN REPEAT DOMAIN-CONTAINING PROTEIN 39-RELATED"/>
    <property type="match status" value="1"/>
</dbReference>
<protein>
    <submittedName>
        <fullName evidence="4">Ankyrin-like protein</fullName>
    </submittedName>
</protein>
<dbReference type="EMBL" id="BBNS01000042">
    <property type="protein sequence ID" value="GAL73169.1"/>
    <property type="molecule type" value="Genomic_DNA"/>
</dbReference>
<dbReference type="PANTHER" id="PTHR24171:SF9">
    <property type="entry name" value="ANKYRIN REPEAT DOMAIN-CONTAINING PROTEIN 39"/>
    <property type="match status" value="1"/>
</dbReference>
<dbReference type="RefSeq" id="WP_238567318.1">
    <property type="nucleotide sequence ID" value="NZ_BBNS01000042.1"/>
</dbReference>
<dbReference type="Proteomes" id="UP000029646">
    <property type="component" value="Unassembled WGS sequence"/>
</dbReference>
<dbReference type="SMART" id="SM00248">
    <property type="entry name" value="ANK"/>
    <property type="match status" value="3"/>
</dbReference>
<dbReference type="SUPFAM" id="SSF48403">
    <property type="entry name" value="Ankyrin repeat"/>
    <property type="match status" value="1"/>
</dbReference>
<accession>A0A090WCK8</accession>
<organism evidence="4 5">
    <name type="scientific">Jejuia pallidilutea</name>
    <dbReference type="NCBI Taxonomy" id="504487"/>
    <lineage>
        <taxon>Bacteria</taxon>
        <taxon>Pseudomonadati</taxon>
        <taxon>Bacteroidota</taxon>
        <taxon>Flavobacteriia</taxon>
        <taxon>Flavobacteriales</taxon>
        <taxon>Flavobacteriaceae</taxon>
        <taxon>Jejuia</taxon>
    </lineage>
</organism>
<keyword evidence="1" id="KW-0677">Repeat</keyword>
<proteinExistence type="predicted"/>
<evidence type="ECO:0000256" key="3">
    <source>
        <dbReference type="PROSITE-ProRule" id="PRU00023"/>
    </source>
</evidence>
<gene>
    <name evidence="4" type="ORF">JCM19302_3050</name>
</gene>
<evidence type="ECO:0000313" key="4">
    <source>
        <dbReference type="EMBL" id="GAL73169.1"/>
    </source>
</evidence>
<dbReference type="AlphaFoldDB" id="A0A090WCK8"/>
<evidence type="ECO:0000313" key="5">
    <source>
        <dbReference type="Proteomes" id="UP000029646"/>
    </source>
</evidence>
<evidence type="ECO:0000256" key="2">
    <source>
        <dbReference type="ARBA" id="ARBA00023043"/>
    </source>
</evidence>
<keyword evidence="2 3" id="KW-0040">ANK repeat</keyword>
<dbReference type="PROSITE" id="PS50297">
    <property type="entry name" value="ANK_REP_REGION"/>
    <property type="match status" value="2"/>
</dbReference>
<dbReference type="Pfam" id="PF12796">
    <property type="entry name" value="Ank_2"/>
    <property type="match status" value="1"/>
</dbReference>
<name>A0A090WCK8_9FLAO</name>
<comment type="caution">
    <text evidence="4">The sequence shown here is derived from an EMBL/GenBank/DDBJ whole genome shotgun (WGS) entry which is preliminary data.</text>
</comment>
<evidence type="ECO:0000256" key="1">
    <source>
        <dbReference type="ARBA" id="ARBA00022737"/>
    </source>
</evidence>
<dbReference type="PRINTS" id="PR01415">
    <property type="entry name" value="ANKYRIN"/>
</dbReference>
<dbReference type="PROSITE" id="PS50088">
    <property type="entry name" value="ANK_REPEAT"/>
    <property type="match status" value="2"/>
</dbReference>